<feature type="coiled-coil region" evidence="4">
    <location>
        <begin position="378"/>
        <end position="476"/>
    </location>
</feature>
<name>A0AAU9DVC9_9LACO</name>
<evidence type="ECO:0000256" key="4">
    <source>
        <dbReference type="SAM" id="Coils"/>
    </source>
</evidence>
<dbReference type="GO" id="GO:0016887">
    <property type="term" value="F:ATP hydrolysis activity"/>
    <property type="evidence" value="ECO:0007669"/>
    <property type="project" value="InterPro"/>
</dbReference>
<keyword evidence="7" id="KW-1185">Reference proteome</keyword>
<protein>
    <recommendedName>
        <fullName evidence="3">Nuclease SbcCD subunit C</fullName>
    </recommendedName>
</protein>
<dbReference type="GO" id="GO:0006302">
    <property type="term" value="P:double-strand break repair"/>
    <property type="evidence" value="ECO:0007669"/>
    <property type="project" value="InterPro"/>
</dbReference>
<dbReference type="PANTHER" id="PTHR32114">
    <property type="entry name" value="ABC TRANSPORTER ABCH.3"/>
    <property type="match status" value="1"/>
</dbReference>
<dbReference type="KEGG" id="xap:XA3_02840"/>
<dbReference type="PANTHER" id="PTHR32114:SF2">
    <property type="entry name" value="ABC TRANSPORTER ABCH.3"/>
    <property type="match status" value="1"/>
</dbReference>
<evidence type="ECO:0000313" key="6">
    <source>
        <dbReference type="EMBL" id="BDR57843.1"/>
    </source>
</evidence>
<reference evidence="6 7" key="1">
    <citation type="journal article" date="2023" name="Microbiol. Spectr.">
        <title>Symbiosis of Carpenter Bees with Uncharacterized Lactic Acid Bacteria Showing NAD Auxotrophy.</title>
        <authorList>
            <person name="Kawasaki S."/>
            <person name="Ozawa K."/>
            <person name="Mori T."/>
            <person name="Yamamoto A."/>
            <person name="Ito M."/>
            <person name="Ohkuma M."/>
            <person name="Sakamoto M."/>
            <person name="Matsutani M."/>
        </authorList>
    </citation>
    <scope>NUCLEOTIDE SEQUENCE [LARGE SCALE GENOMIC DNA]</scope>
    <source>
        <strain evidence="6 7">XA3</strain>
    </source>
</reference>
<evidence type="ECO:0000259" key="5">
    <source>
        <dbReference type="Pfam" id="PF13476"/>
    </source>
</evidence>
<gene>
    <name evidence="6" type="primary">sbcC</name>
    <name evidence="6" type="ORF">XA3_02840</name>
</gene>
<sequence>MRPIKLTMKYFGPYVFETVDFQTFDTSPLFLISGPTGAGKTTIFDALTFALYGKTSCNDERSGSDLRSKFAKPDQITSVELVFSHQNQVYTIYRRPQQLLAKKRGDGLTSMPAKAMLTIEKNGSKQEIEKLREVDQRIADLLQLDSAQFRQVVLLPQGDFRQFLGADSDNKEVLLRKLFGTQLYDRWANALKVKQSAHKKQIDEKMLELKMLKDQFDWQSCPKKDLPLGEILTAMENDNEQVKIKANTLQEASDDAKNQVKKLTEELAKLKALQEDFEMIAKAQIDLSSLKLKEAEMNKLAKEVSIDEWVQQHQDQYRNWQASLKEISKIDQKLAAATVELPAKIKQQNDFEAEKVKIDQKVPAIDQAKNELHDLLSAQVKISELNQAQSRVKSLTKQLENAESAVASSNCEVLKLEAALKELRNKEATEQLNEEIISTNDLNIRLTALEQDFKEYQELKHQVDQVKGQLVIQKDQLAVKAKLADEAQAKYDGLNDQALVSQITILASKLSDHTPCPVCGSKDHPAPANLQTKSKFDPKALAQADQARQLAQTQLVKAEKDVVQTKENIVELENKIAAILTKLFKQLPIPPDSNLEAELVKFRSQVQQAENKLKSDQKVHDLRQKELTAKEDELESKREELTKLKEQLNDFKNQRTENLTTAQILKKSLPTAALDQDLLEINIKELRQRLEEFTRNQKSNQETLARLNEQVTALKAQISALTTQKSDRQVETAQQEAAFQAALTKFSEIEDSADFLMHLDHLASLSQHKKDLEDFKNKKLRLNIELTNAKKRTSGKSEPDLEPVTKKLAAAQDHANQAQEQATIFEQRLKKNQQLMEKVKKLWQSNQVALQDAAELNSLVEIMTGSGPHKISLERYVLQAYLSQVLNVANNQLIKMTNGRYQFVLDHDQGSYKKNSGLEINVYDDQVGAVRSVHTLSGGESFLAALSLALALAEVIQAKSGGIRIDALFIDEGFGSLDSESLNDALSALRDLRGSSRLVGIISHVQSLLTQIPDQLQVRPNGTGISRLLETHLGE</sequence>
<dbReference type="InterPro" id="IPR027417">
    <property type="entry name" value="P-loop_NTPase"/>
</dbReference>
<comment type="similarity">
    <text evidence="1">Belongs to the SMC family. SbcC subfamily.</text>
</comment>
<organism evidence="6 7">
    <name type="scientific">Xylocopilactobacillus apicola</name>
    <dbReference type="NCBI Taxonomy" id="2932184"/>
    <lineage>
        <taxon>Bacteria</taxon>
        <taxon>Bacillati</taxon>
        <taxon>Bacillota</taxon>
        <taxon>Bacilli</taxon>
        <taxon>Lactobacillales</taxon>
        <taxon>Lactobacillaceae</taxon>
        <taxon>Xylocopilactobacillus</taxon>
    </lineage>
</organism>
<feature type="coiled-coil region" evidence="4">
    <location>
        <begin position="232"/>
        <end position="280"/>
    </location>
</feature>
<proteinExistence type="inferred from homology"/>
<dbReference type="SUPFAM" id="SSF52540">
    <property type="entry name" value="P-loop containing nucleoside triphosphate hydrolases"/>
    <property type="match status" value="1"/>
</dbReference>
<dbReference type="Gene3D" id="3.40.50.300">
    <property type="entry name" value="P-loop containing nucleotide triphosphate hydrolases"/>
    <property type="match status" value="2"/>
</dbReference>
<dbReference type="Pfam" id="PF13476">
    <property type="entry name" value="AAA_23"/>
    <property type="match status" value="1"/>
</dbReference>
<keyword evidence="4" id="KW-0175">Coiled coil</keyword>
<evidence type="ECO:0000313" key="7">
    <source>
        <dbReference type="Proteomes" id="UP001321861"/>
    </source>
</evidence>
<feature type="domain" description="Rad50/SbcC-type AAA" evidence="5">
    <location>
        <begin position="5"/>
        <end position="270"/>
    </location>
</feature>
<evidence type="ECO:0000256" key="2">
    <source>
        <dbReference type="ARBA" id="ARBA00011322"/>
    </source>
</evidence>
<feature type="coiled-coil region" evidence="4">
    <location>
        <begin position="541"/>
        <end position="724"/>
    </location>
</feature>
<dbReference type="Proteomes" id="UP001321861">
    <property type="component" value="Chromosome"/>
</dbReference>
<evidence type="ECO:0000256" key="1">
    <source>
        <dbReference type="ARBA" id="ARBA00006930"/>
    </source>
</evidence>
<feature type="coiled-coil region" evidence="4">
    <location>
        <begin position="765"/>
        <end position="835"/>
    </location>
</feature>
<dbReference type="InterPro" id="IPR038729">
    <property type="entry name" value="Rad50/SbcC_AAA"/>
</dbReference>
<dbReference type="AlphaFoldDB" id="A0AAU9DVC9"/>
<dbReference type="Pfam" id="PF13558">
    <property type="entry name" value="SbcC_Walker_B"/>
    <property type="match status" value="1"/>
</dbReference>
<accession>A0AAU9DVC9</accession>
<dbReference type="EMBL" id="AP026802">
    <property type="protein sequence ID" value="BDR57843.1"/>
    <property type="molecule type" value="Genomic_DNA"/>
</dbReference>
<evidence type="ECO:0000256" key="3">
    <source>
        <dbReference type="ARBA" id="ARBA00013368"/>
    </source>
</evidence>
<comment type="subunit">
    <text evidence="2">Heterodimer of SbcC and SbcD.</text>
</comment>